<evidence type="ECO:0000313" key="16">
    <source>
        <dbReference type="EMBL" id="JAC99878.1"/>
    </source>
</evidence>
<evidence type="ECO:0000256" key="8">
    <source>
        <dbReference type="ARBA" id="ARBA00023157"/>
    </source>
</evidence>
<dbReference type="PANTHER" id="PTHR24229:SF40">
    <property type="entry name" value="ALLATOSTATIN C RECEPTOR 1-RELATED"/>
    <property type="match status" value="1"/>
</dbReference>
<dbReference type="CDD" id="cd15094">
    <property type="entry name" value="7tmA_AstC_insect"/>
    <property type="match status" value="1"/>
</dbReference>
<keyword evidence="7 13" id="KW-0472">Membrane</keyword>
<feature type="transmembrane region" description="Helical" evidence="13">
    <location>
        <begin position="356"/>
        <end position="379"/>
    </location>
</feature>
<reference evidence="16" key="1">
    <citation type="submission" date="2014-11" db="EMBL/GenBank/DDBJ databases">
        <authorList>
            <person name="Geib S."/>
        </authorList>
    </citation>
    <scope>NUCLEOTIDE SEQUENCE</scope>
</reference>
<feature type="transmembrane region" description="Helical" evidence="13">
    <location>
        <begin position="218"/>
        <end position="242"/>
    </location>
</feature>
<evidence type="ECO:0000256" key="7">
    <source>
        <dbReference type="ARBA" id="ARBA00023136"/>
    </source>
</evidence>
<protein>
    <submittedName>
        <fullName evidence="16">Somatostatin receptor type 4</fullName>
    </submittedName>
</protein>
<dbReference type="GO" id="GO:0004994">
    <property type="term" value="F:somatostatin receptor activity"/>
    <property type="evidence" value="ECO:0007669"/>
    <property type="project" value="InterPro"/>
</dbReference>
<dbReference type="AlphaFoldDB" id="A0A0A1WLH2"/>
<evidence type="ECO:0000256" key="9">
    <source>
        <dbReference type="ARBA" id="ARBA00023170"/>
    </source>
</evidence>
<dbReference type="PANTHER" id="PTHR24229">
    <property type="entry name" value="NEUROPEPTIDES RECEPTOR"/>
    <property type="match status" value="1"/>
</dbReference>
<feature type="transmembrane region" description="Helical" evidence="13">
    <location>
        <begin position="316"/>
        <end position="336"/>
    </location>
</feature>
<evidence type="ECO:0000256" key="11">
    <source>
        <dbReference type="ARBA" id="ARBA00023224"/>
    </source>
</evidence>
<dbReference type="Pfam" id="PF00001">
    <property type="entry name" value="7tm_1"/>
    <property type="match status" value="1"/>
</dbReference>
<evidence type="ECO:0000256" key="13">
    <source>
        <dbReference type="SAM" id="Phobius"/>
    </source>
</evidence>
<evidence type="ECO:0000256" key="6">
    <source>
        <dbReference type="ARBA" id="ARBA00023040"/>
    </source>
</evidence>
<evidence type="ECO:0000256" key="5">
    <source>
        <dbReference type="ARBA" id="ARBA00022989"/>
    </source>
</evidence>
<comment type="similarity">
    <text evidence="2 12">Belongs to the G-protein coupled receptor 1 family.</text>
</comment>
<dbReference type="InterPro" id="IPR000586">
    <property type="entry name" value="Somatstn_rcpt"/>
</dbReference>
<keyword evidence="11 12" id="KW-0807">Transducer</keyword>
<keyword evidence="4 12" id="KW-0812">Transmembrane</keyword>
<sequence>MYSNISNLFYISLVASLMPQFAQTGKTDASEPPAGQEHGNVNLAMARARALANIQEQLLPNLNLLQLEANEFLSRVNGAIYNMSFNETYEEEMMCHNGQNAIANLVTMILYAIVCIIGLFGNTLVIYVVLRFSKMQTVTNIYILNLAIADECFLIGIPMLLYTMQIGSWPFDDYVCKAYMVSTSITQFTSSIFLLIMSADRYIAVCHPISSPRYRTPFVSKLVSGFAWLTSVLLMLPVILFANTVQTSEDHVSCNIKWPEAQNTQSGTTFILYTLTLGFATPLTFILIFYFLVIRKLHTVGPKQKSKEKKRSHRKVTKLVLTVITVYILCWLPYWISQLALIYSSPSKCASRLEITIFLLAGCLGYSNSAMNPILYAFLSDNFKKSFLKACTCATRKDVNAQLQMENSLFPKFGKNRQSDRLFSPKKAKQKKMLVTRNNNATNMLAAASGTTTTTTNTTATSNSSAANQIAAYPDRLTNNMPTQKTPIMIENQHAAGSVVPGTNATVLLVPGTSCADMLEHTVAAEGSMKPVGGTDTSCKAPVLHTDL</sequence>
<feature type="chain" id="PRO_5001982692" evidence="14">
    <location>
        <begin position="25"/>
        <end position="548"/>
    </location>
</feature>
<dbReference type="PRINTS" id="PR00237">
    <property type="entry name" value="GPCRRHODOPSN"/>
</dbReference>
<evidence type="ECO:0000256" key="14">
    <source>
        <dbReference type="SAM" id="SignalP"/>
    </source>
</evidence>
<dbReference type="InterPro" id="IPR017452">
    <property type="entry name" value="GPCR_Rhodpsn_7TM"/>
</dbReference>
<reference evidence="16" key="2">
    <citation type="journal article" date="2015" name="Gigascience">
        <title>Reconstructing a comprehensive transcriptome assembly of a white-pupal translocated strain of the pest fruit fly Bactrocera cucurbitae.</title>
        <authorList>
            <person name="Sim S.B."/>
            <person name="Calla B."/>
            <person name="Hall B."/>
            <person name="DeRego T."/>
            <person name="Geib S.M."/>
        </authorList>
    </citation>
    <scope>NUCLEOTIDE SEQUENCE</scope>
</reference>
<keyword evidence="9 12" id="KW-0675">Receptor</keyword>
<dbReference type="FunFam" id="1.20.1070.10:FF:000231">
    <property type="entry name" value="Allatostatin C receptor 1"/>
    <property type="match status" value="1"/>
</dbReference>
<evidence type="ECO:0000256" key="3">
    <source>
        <dbReference type="ARBA" id="ARBA00022475"/>
    </source>
</evidence>
<dbReference type="Gene3D" id="1.20.1070.10">
    <property type="entry name" value="Rhodopsin 7-helix transmembrane proteins"/>
    <property type="match status" value="1"/>
</dbReference>
<feature type="signal peptide" evidence="14">
    <location>
        <begin position="1"/>
        <end position="24"/>
    </location>
</feature>
<dbReference type="GO" id="GO:0005886">
    <property type="term" value="C:plasma membrane"/>
    <property type="evidence" value="ECO:0007669"/>
    <property type="project" value="UniProtKB-SubCell"/>
</dbReference>
<keyword evidence="8" id="KW-1015">Disulfide bond</keyword>
<feature type="domain" description="G-protein coupled receptors family 1 profile" evidence="15">
    <location>
        <begin position="121"/>
        <end position="376"/>
    </location>
</feature>
<dbReference type="InterPro" id="IPR000276">
    <property type="entry name" value="GPCR_Rhodpsn"/>
</dbReference>
<dbReference type="EMBL" id="GBXI01014413">
    <property type="protein sequence ID" value="JAC99878.1"/>
    <property type="molecule type" value="Transcribed_RNA"/>
</dbReference>
<feature type="transmembrane region" description="Helical" evidence="13">
    <location>
        <begin position="142"/>
        <end position="166"/>
    </location>
</feature>
<comment type="subcellular location">
    <subcellularLocation>
        <location evidence="1">Cell membrane</location>
        <topology evidence="1">Multi-pass membrane protein</topology>
    </subcellularLocation>
</comment>
<keyword evidence="10" id="KW-0325">Glycoprotein</keyword>
<accession>A0A0A1WLH2</accession>
<dbReference type="PRINTS" id="PR00246">
    <property type="entry name" value="SOMATOSTATNR"/>
</dbReference>
<evidence type="ECO:0000259" key="15">
    <source>
        <dbReference type="PROSITE" id="PS50262"/>
    </source>
</evidence>
<gene>
    <name evidence="16" type="primary">Sstr4_2</name>
    <name evidence="16" type="ORF">g.55971</name>
</gene>
<keyword evidence="6 12" id="KW-0297">G-protein coupled receptor</keyword>
<keyword evidence="3" id="KW-1003">Cell membrane</keyword>
<evidence type="ECO:0000256" key="12">
    <source>
        <dbReference type="RuleBase" id="RU000688"/>
    </source>
</evidence>
<keyword evidence="14" id="KW-0732">Signal</keyword>
<dbReference type="PROSITE" id="PS50262">
    <property type="entry name" value="G_PROTEIN_RECEP_F1_2"/>
    <property type="match status" value="1"/>
</dbReference>
<dbReference type="PROSITE" id="PS00237">
    <property type="entry name" value="G_PROTEIN_RECEP_F1_1"/>
    <property type="match status" value="1"/>
</dbReference>
<evidence type="ECO:0000256" key="1">
    <source>
        <dbReference type="ARBA" id="ARBA00004651"/>
    </source>
</evidence>
<feature type="transmembrane region" description="Helical" evidence="13">
    <location>
        <begin position="178"/>
        <end position="197"/>
    </location>
</feature>
<evidence type="ECO:0000256" key="2">
    <source>
        <dbReference type="ARBA" id="ARBA00010663"/>
    </source>
</evidence>
<feature type="transmembrane region" description="Helical" evidence="13">
    <location>
        <begin position="108"/>
        <end position="130"/>
    </location>
</feature>
<dbReference type="GO" id="GO:0043005">
    <property type="term" value="C:neuron projection"/>
    <property type="evidence" value="ECO:0007669"/>
    <property type="project" value="TreeGrafter"/>
</dbReference>
<feature type="transmembrane region" description="Helical" evidence="13">
    <location>
        <begin position="270"/>
        <end position="295"/>
    </location>
</feature>
<dbReference type="SUPFAM" id="SSF81321">
    <property type="entry name" value="Family A G protein-coupled receptor-like"/>
    <property type="match status" value="1"/>
</dbReference>
<evidence type="ECO:0000256" key="10">
    <source>
        <dbReference type="ARBA" id="ARBA00023180"/>
    </source>
</evidence>
<dbReference type="SMART" id="SM01381">
    <property type="entry name" value="7TM_GPCR_Srsx"/>
    <property type="match status" value="1"/>
</dbReference>
<organism evidence="16">
    <name type="scientific">Zeugodacus cucurbitae</name>
    <name type="common">Melon fruit fly</name>
    <name type="synonym">Bactrocera cucurbitae</name>
    <dbReference type="NCBI Taxonomy" id="28588"/>
    <lineage>
        <taxon>Eukaryota</taxon>
        <taxon>Metazoa</taxon>
        <taxon>Ecdysozoa</taxon>
        <taxon>Arthropoda</taxon>
        <taxon>Hexapoda</taxon>
        <taxon>Insecta</taxon>
        <taxon>Pterygota</taxon>
        <taxon>Neoptera</taxon>
        <taxon>Endopterygota</taxon>
        <taxon>Diptera</taxon>
        <taxon>Brachycera</taxon>
        <taxon>Muscomorpha</taxon>
        <taxon>Tephritoidea</taxon>
        <taxon>Tephritidae</taxon>
        <taxon>Zeugodacus</taxon>
        <taxon>Zeugodacus</taxon>
    </lineage>
</organism>
<proteinExistence type="inferred from homology"/>
<keyword evidence="5 13" id="KW-1133">Transmembrane helix</keyword>
<name>A0A0A1WLH2_ZEUCU</name>
<dbReference type="GO" id="GO:0042277">
    <property type="term" value="F:peptide binding"/>
    <property type="evidence" value="ECO:0007669"/>
    <property type="project" value="TreeGrafter"/>
</dbReference>
<evidence type="ECO:0000256" key="4">
    <source>
        <dbReference type="ARBA" id="ARBA00022692"/>
    </source>
</evidence>